<feature type="coiled-coil region" evidence="9">
    <location>
        <begin position="475"/>
        <end position="534"/>
    </location>
</feature>
<reference evidence="13 14" key="1">
    <citation type="journal article" date="2019" name="Genome Biol. Evol.">
        <title>Insights into the evolution of the New World diploid cottons (Gossypium, subgenus Houzingenia) based on genome sequencing.</title>
        <authorList>
            <person name="Grover C.E."/>
            <person name="Arick M.A. 2nd"/>
            <person name="Thrash A."/>
            <person name="Conover J.L."/>
            <person name="Sanders W.S."/>
            <person name="Peterson D.G."/>
            <person name="Frelichowski J.E."/>
            <person name="Scheffler J.A."/>
            <person name="Scheffler B.E."/>
            <person name="Wendel J.F."/>
        </authorList>
    </citation>
    <scope>NUCLEOTIDE SEQUENCE [LARGE SCALE GENOMIC DNA]</scope>
    <source>
        <strain evidence="13">4</strain>
        <tissue evidence="13">Leaf</tissue>
    </source>
</reference>
<keyword evidence="7 9" id="KW-0175">Coiled coil</keyword>
<keyword evidence="11" id="KW-0732">Signal</keyword>
<evidence type="ECO:0000256" key="3">
    <source>
        <dbReference type="ARBA" id="ARBA00022448"/>
    </source>
</evidence>
<evidence type="ECO:0000256" key="6">
    <source>
        <dbReference type="ARBA" id="ARBA00023034"/>
    </source>
</evidence>
<sequence>MFHLHEFFWLCMIITIFNAEMDASEEEKNRRGSFKKTASNRFRNSRKRRSSKVISVEIDDERDTEEMQSVETLRQALIAEDMLPEKHDDYHTLLRFLKARRFDIEKTKQMWGDMLKWRKEFATDTILEDFEFKEREEVLKYYPQGYHGVDKDGRPVYIERIGLVDATKLMQVTTMDRYLKYHVGEFEKTFKIKFPSCSIAAKKHIDQSTTLLDVQGVGLKSFTKAARELITLLQKVDGDNYPETLNRMFILNAGSGFRMLWNTVKSFLDPKTTAKINVLGNKFQSKLLEIIDADQLPDFLGGTCTCAEHGGCMLSDKGPWKDPEILKASDSVDAEPVPEAAKKQPEPPPVKEEVEIITPKIVTPVVLDKPVVIATPDENAVVVPKGTELAIVPKVDVNRQEVLRVPDGLSSHLFTGVMTFVMGIGAMMKVTRNMPRKPTDPASYVSQVESVGTVAKSQDPSSQLTQPGGLSTAELMSVMKRMAELEERLSVINQKPTTMPPEKEELLNTALTRADALEQELMATKKALEDSFAQQQELAAYIDKKKKKKKKTLVSN</sequence>
<gene>
    <name evidence="13" type="ORF">Golax_014572</name>
</gene>
<evidence type="ECO:0000256" key="7">
    <source>
        <dbReference type="ARBA" id="ARBA00023054"/>
    </source>
</evidence>
<keyword evidence="6" id="KW-0333">Golgi apparatus</keyword>
<dbReference type="Pfam" id="PF03765">
    <property type="entry name" value="CRAL_TRIO_N"/>
    <property type="match status" value="1"/>
</dbReference>
<dbReference type="GO" id="GO:0015031">
    <property type="term" value="P:protein transport"/>
    <property type="evidence" value="ECO:0007669"/>
    <property type="project" value="UniProtKB-KW"/>
</dbReference>
<dbReference type="InterPro" id="IPR036273">
    <property type="entry name" value="CRAL/TRIO_N_dom_sf"/>
</dbReference>
<evidence type="ECO:0000256" key="4">
    <source>
        <dbReference type="ARBA" id="ARBA00022475"/>
    </source>
</evidence>
<evidence type="ECO:0000313" key="14">
    <source>
        <dbReference type="Proteomes" id="UP000593574"/>
    </source>
</evidence>
<feature type="chain" id="PRO_5029546225" description="CRAL-TRIO domain-containing protein" evidence="11">
    <location>
        <begin position="20"/>
        <end position="556"/>
    </location>
</feature>
<dbReference type="FunFam" id="3.40.525.10:FF:000011">
    <property type="entry name" value="SEC14 cytosolic factor"/>
    <property type="match status" value="1"/>
</dbReference>
<comment type="caution">
    <text evidence="13">The sequence shown here is derived from an EMBL/GenBank/DDBJ whole genome shotgun (WGS) entry which is preliminary data.</text>
</comment>
<dbReference type="SUPFAM" id="SSF46938">
    <property type="entry name" value="CRAL/TRIO N-terminal domain"/>
    <property type="match status" value="1"/>
</dbReference>
<protein>
    <recommendedName>
        <fullName evidence="12">CRAL-TRIO domain-containing protein</fullName>
    </recommendedName>
</protein>
<dbReference type="PRINTS" id="PR00180">
    <property type="entry name" value="CRETINALDHBP"/>
</dbReference>
<dbReference type="InterPro" id="IPR001251">
    <property type="entry name" value="CRAL-TRIO_dom"/>
</dbReference>
<comment type="similarity">
    <text evidence="8">Belongs to the SFH family.</text>
</comment>
<feature type="region of interest" description="Disordered" evidence="10">
    <location>
        <begin position="330"/>
        <end position="351"/>
    </location>
</feature>
<dbReference type="PANTHER" id="PTHR45657:SF29">
    <property type="entry name" value="PHOSPHATIDYLINOSITOL_PHOSPHATIDYLCHOLINE TRANSFER PROTEIN SFH12"/>
    <property type="match status" value="1"/>
</dbReference>
<dbReference type="Gene3D" id="1.10.8.20">
    <property type="entry name" value="N-terminal domain of phosphatidylinositol transfer protein sec14p"/>
    <property type="match status" value="1"/>
</dbReference>
<accession>A0A7J8ZV51</accession>
<evidence type="ECO:0000256" key="2">
    <source>
        <dbReference type="ARBA" id="ARBA00004395"/>
    </source>
</evidence>
<keyword evidence="14" id="KW-1185">Reference proteome</keyword>
<dbReference type="GO" id="GO:0005886">
    <property type="term" value="C:plasma membrane"/>
    <property type="evidence" value="ECO:0007669"/>
    <property type="project" value="UniProtKB-SubCell"/>
</dbReference>
<dbReference type="SMART" id="SM00516">
    <property type="entry name" value="SEC14"/>
    <property type="match status" value="1"/>
</dbReference>
<dbReference type="GO" id="GO:0000139">
    <property type="term" value="C:Golgi membrane"/>
    <property type="evidence" value="ECO:0007669"/>
    <property type="project" value="UniProtKB-SubCell"/>
</dbReference>
<dbReference type="AlphaFoldDB" id="A0A7J8ZV51"/>
<evidence type="ECO:0000256" key="9">
    <source>
        <dbReference type="SAM" id="Coils"/>
    </source>
</evidence>
<dbReference type="PROSITE" id="PS50191">
    <property type="entry name" value="CRAL_TRIO"/>
    <property type="match status" value="1"/>
</dbReference>
<keyword evidence="5" id="KW-0653">Protein transport</keyword>
<evidence type="ECO:0000256" key="5">
    <source>
        <dbReference type="ARBA" id="ARBA00022927"/>
    </source>
</evidence>
<dbReference type="InterPro" id="IPR051026">
    <property type="entry name" value="PI/PC_transfer"/>
</dbReference>
<keyword evidence="4" id="KW-1003">Cell membrane</keyword>
<feature type="signal peptide" evidence="11">
    <location>
        <begin position="1"/>
        <end position="19"/>
    </location>
</feature>
<dbReference type="PANTHER" id="PTHR45657">
    <property type="entry name" value="CRAL-TRIO DOMAIN-CONTAINING PROTEIN YKL091C-RELATED"/>
    <property type="match status" value="1"/>
</dbReference>
<evidence type="ECO:0000259" key="12">
    <source>
        <dbReference type="PROSITE" id="PS50191"/>
    </source>
</evidence>
<dbReference type="Pfam" id="PF00650">
    <property type="entry name" value="CRAL_TRIO"/>
    <property type="match status" value="1"/>
</dbReference>
<evidence type="ECO:0000313" key="13">
    <source>
        <dbReference type="EMBL" id="MBA0715686.1"/>
    </source>
</evidence>
<keyword evidence="3" id="KW-0813">Transport</keyword>
<dbReference type="InterPro" id="IPR011074">
    <property type="entry name" value="CRAL/TRIO_N_dom"/>
</dbReference>
<feature type="domain" description="CRAL-TRIO" evidence="12">
    <location>
        <begin position="134"/>
        <end position="308"/>
    </location>
</feature>
<dbReference type="Gene3D" id="3.40.525.10">
    <property type="entry name" value="CRAL-TRIO lipid binding domain"/>
    <property type="match status" value="1"/>
</dbReference>
<keyword evidence="4" id="KW-0472">Membrane</keyword>
<comment type="subcellular location">
    <subcellularLocation>
        <location evidence="1">Cell membrane</location>
        <topology evidence="1">Peripheral membrane protein</topology>
    </subcellularLocation>
    <subcellularLocation>
        <location evidence="2">Golgi apparatus membrane</location>
        <topology evidence="2">Peripheral membrane protein</topology>
    </subcellularLocation>
</comment>
<name>A0A7J8ZV51_9ROSI</name>
<evidence type="ECO:0000256" key="10">
    <source>
        <dbReference type="SAM" id="MobiDB-lite"/>
    </source>
</evidence>
<dbReference type="SMART" id="SM01100">
    <property type="entry name" value="CRAL_TRIO_N"/>
    <property type="match status" value="1"/>
</dbReference>
<dbReference type="EMBL" id="JABEZV010000007">
    <property type="protein sequence ID" value="MBA0715686.1"/>
    <property type="molecule type" value="Genomic_DNA"/>
</dbReference>
<dbReference type="Proteomes" id="UP000593574">
    <property type="component" value="Unassembled WGS sequence"/>
</dbReference>
<evidence type="ECO:0000256" key="8">
    <source>
        <dbReference type="ARBA" id="ARBA00038020"/>
    </source>
</evidence>
<organism evidence="13 14">
    <name type="scientific">Gossypium laxum</name>
    <dbReference type="NCBI Taxonomy" id="34288"/>
    <lineage>
        <taxon>Eukaryota</taxon>
        <taxon>Viridiplantae</taxon>
        <taxon>Streptophyta</taxon>
        <taxon>Embryophyta</taxon>
        <taxon>Tracheophyta</taxon>
        <taxon>Spermatophyta</taxon>
        <taxon>Magnoliopsida</taxon>
        <taxon>eudicotyledons</taxon>
        <taxon>Gunneridae</taxon>
        <taxon>Pentapetalae</taxon>
        <taxon>rosids</taxon>
        <taxon>malvids</taxon>
        <taxon>Malvales</taxon>
        <taxon>Malvaceae</taxon>
        <taxon>Malvoideae</taxon>
        <taxon>Gossypium</taxon>
    </lineage>
</organism>
<dbReference type="InterPro" id="IPR036865">
    <property type="entry name" value="CRAL-TRIO_dom_sf"/>
</dbReference>
<evidence type="ECO:0000256" key="1">
    <source>
        <dbReference type="ARBA" id="ARBA00004202"/>
    </source>
</evidence>
<feature type="compositionally biased region" description="Basic and acidic residues" evidence="10">
    <location>
        <begin position="340"/>
        <end position="351"/>
    </location>
</feature>
<dbReference type="CDD" id="cd00170">
    <property type="entry name" value="SEC14"/>
    <property type="match status" value="1"/>
</dbReference>
<evidence type="ECO:0000256" key="11">
    <source>
        <dbReference type="SAM" id="SignalP"/>
    </source>
</evidence>
<proteinExistence type="inferred from homology"/>
<dbReference type="SUPFAM" id="SSF52087">
    <property type="entry name" value="CRAL/TRIO domain"/>
    <property type="match status" value="1"/>
</dbReference>